<organism evidence="1 2">
    <name type="scientific">Dendrolimus kikuchii</name>
    <dbReference type="NCBI Taxonomy" id="765133"/>
    <lineage>
        <taxon>Eukaryota</taxon>
        <taxon>Metazoa</taxon>
        <taxon>Ecdysozoa</taxon>
        <taxon>Arthropoda</taxon>
        <taxon>Hexapoda</taxon>
        <taxon>Insecta</taxon>
        <taxon>Pterygota</taxon>
        <taxon>Neoptera</taxon>
        <taxon>Endopterygota</taxon>
        <taxon>Lepidoptera</taxon>
        <taxon>Glossata</taxon>
        <taxon>Ditrysia</taxon>
        <taxon>Bombycoidea</taxon>
        <taxon>Lasiocampidae</taxon>
        <taxon>Dendrolimus</taxon>
    </lineage>
</organism>
<dbReference type="EMBL" id="CM034391">
    <property type="protein sequence ID" value="KAJ0180837.1"/>
    <property type="molecule type" value="Genomic_DNA"/>
</dbReference>
<protein>
    <submittedName>
        <fullName evidence="1">Uncharacterized protein</fullName>
    </submittedName>
</protein>
<name>A0ACC1DB71_9NEOP</name>
<evidence type="ECO:0000313" key="2">
    <source>
        <dbReference type="Proteomes" id="UP000824533"/>
    </source>
</evidence>
<accession>A0ACC1DB71</accession>
<dbReference type="Proteomes" id="UP000824533">
    <property type="component" value="Linkage Group LG05"/>
</dbReference>
<proteinExistence type="predicted"/>
<gene>
    <name evidence="1" type="ORF">K1T71_002922</name>
</gene>
<reference evidence="1 2" key="1">
    <citation type="journal article" date="2021" name="Front. Genet.">
        <title>Chromosome-Level Genome Assembly Reveals Significant Gene Expansion in the Toll and IMD Signaling Pathways of Dendrolimus kikuchii.</title>
        <authorList>
            <person name="Zhou J."/>
            <person name="Wu P."/>
            <person name="Xiong Z."/>
            <person name="Liu N."/>
            <person name="Zhao N."/>
            <person name="Ji M."/>
            <person name="Qiu Y."/>
            <person name="Yang B."/>
        </authorList>
    </citation>
    <scope>NUCLEOTIDE SEQUENCE [LARGE SCALE GENOMIC DNA]</scope>
    <source>
        <strain evidence="1">Ann1</strain>
    </source>
</reference>
<comment type="caution">
    <text evidence="1">The sequence shown here is derived from an EMBL/GenBank/DDBJ whole genome shotgun (WGS) entry which is preliminary data.</text>
</comment>
<evidence type="ECO:0000313" key="1">
    <source>
        <dbReference type="EMBL" id="KAJ0180837.1"/>
    </source>
</evidence>
<sequence length="149" mass="16555">MAKRANPFTEDFIPQSKIYIGLKQFNNNEHRLKKVYEKTLELLFKGAKKTSQANDVVSTGDTNSLKKDKMKQLFIGKDGSLLHTGNMIENKSPAKLCNCSGVFDCQCAYCDKVLCGACQHQCTKCDNTYCSHCMLLGSDGADICVSCYD</sequence>
<keyword evidence="2" id="KW-1185">Reference proteome</keyword>